<keyword evidence="5" id="KW-1185">Reference proteome</keyword>
<keyword evidence="2" id="KW-0274">FAD</keyword>
<dbReference type="InterPro" id="IPR036318">
    <property type="entry name" value="FAD-bd_PCMH-like_sf"/>
</dbReference>
<accession>A0ABU3DHJ1</accession>
<protein>
    <submittedName>
        <fullName evidence="4">FAD-binding protein</fullName>
    </submittedName>
</protein>
<dbReference type="SUPFAM" id="SSF55103">
    <property type="entry name" value="FAD-linked oxidases, C-terminal domain"/>
    <property type="match status" value="1"/>
</dbReference>
<dbReference type="InterPro" id="IPR016166">
    <property type="entry name" value="FAD-bd_PCMH"/>
</dbReference>
<evidence type="ECO:0000313" key="5">
    <source>
        <dbReference type="Proteomes" id="UP001265259"/>
    </source>
</evidence>
<dbReference type="InterPro" id="IPR006094">
    <property type="entry name" value="Oxid_FAD_bind_N"/>
</dbReference>
<dbReference type="InterPro" id="IPR016164">
    <property type="entry name" value="FAD-linked_Oxase-like_C"/>
</dbReference>
<dbReference type="Pfam" id="PF01565">
    <property type="entry name" value="FAD_binding_4"/>
    <property type="match status" value="1"/>
</dbReference>
<evidence type="ECO:0000256" key="1">
    <source>
        <dbReference type="ARBA" id="ARBA00022630"/>
    </source>
</evidence>
<sequence>MADTSIIPADEAQLAEAIRAADGPLSLTGGGTRGMAPEGRILSLEGLTGIVDYVPAALTLIAKAGTPLAEVNAALAQERQRLAFEPPDWRAALETTGDPTIGGIVAANLSGPRAVTAATPRDHLLGLRFVDGGGTVVKSGGRVMKNVTGLDLARLVCGSRGRLGAITEVALKVLPMPEATATLAAHGLDAQQAVTAMSAALATPWEVTGAARTPDGTTYLRIEGFAESVAYRQERLLAHLGKGWEISESDPWPGIRDIRGLGQGELWLLRCRPSDAAGLVVRAGAERSLMDLGGARLVLAVAPGTDLRASLPGVPAVRVGRPDAAPESPGVARLSAGLKARFDPRGLFGDH</sequence>
<gene>
    <name evidence="4" type="ORF">RM543_10655</name>
</gene>
<evidence type="ECO:0000313" key="4">
    <source>
        <dbReference type="EMBL" id="MDT0683147.1"/>
    </source>
</evidence>
<keyword evidence="1" id="KW-0285">Flavoprotein</keyword>
<organism evidence="4 5">
    <name type="scientific">Tropicimonas omnivorans</name>
    <dbReference type="NCBI Taxonomy" id="3075590"/>
    <lineage>
        <taxon>Bacteria</taxon>
        <taxon>Pseudomonadati</taxon>
        <taxon>Pseudomonadota</taxon>
        <taxon>Alphaproteobacteria</taxon>
        <taxon>Rhodobacterales</taxon>
        <taxon>Roseobacteraceae</taxon>
        <taxon>Tropicimonas</taxon>
    </lineage>
</organism>
<dbReference type="PANTHER" id="PTHR11748">
    <property type="entry name" value="D-LACTATE DEHYDROGENASE"/>
    <property type="match status" value="1"/>
</dbReference>
<dbReference type="Proteomes" id="UP001265259">
    <property type="component" value="Unassembled WGS sequence"/>
</dbReference>
<name>A0ABU3DHJ1_9RHOB</name>
<reference evidence="4 5" key="1">
    <citation type="submission" date="2023-09" db="EMBL/GenBank/DDBJ databases">
        <authorList>
            <person name="Rey-Velasco X."/>
        </authorList>
    </citation>
    <scope>NUCLEOTIDE SEQUENCE [LARGE SCALE GENOMIC DNA]</scope>
    <source>
        <strain evidence="4 5">F158</strain>
    </source>
</reference>
<evidence type="ECO:0000259" key="3">
    <source>
        <dbReference type="PROSITE" id="PS51387"/>
    </source>
</evidence>
<proteinExistence type="predicted"/>
<dbReference type="InterPro" id="IPR016169">
    <property type="entry name" value="FAD-bd_PCMH_sub2"/>
</dbReference>
<evidence type="ECO:0000256" key="2">
    <source>
        <dbReference type="ARBA" id="ARBA00022827"/>
    </source>
</evidence>
<dbReference type="PROSITE" id="PS51387">
    <property type="entry name" value="FAD_PCMH"/>
    <property type="match status" value="1"/>
</dbReference>
<comment type="caution">
    <text evidence="4">The sequence shown here is derived from an EMBL/GenBank/DDBJ whole genome shotgun (WGS) entry which is preliminary data.</text>
</comment>
<dbReference type="EMBL" id="JAVRHL010000003">
    <property type="protein sequence ID" value="MDT0683147.1"/>
    <property type="molecule type" value="Genomic_DNA"/>
</dbReference>
<dbReference type="RefSeq" id="WP_311691426.1">
    <property type="nucleotide sequence ID" value="NZ_JAVRHL010000003.1"/>
</dbReference>
<feature type="domain" description="FAD-binding PCMH-type" evidence="3">
    <location>
        <begin position="1"/>
        <end position="176"/>
    </location>
</feature>
<dbReference type="Gene3D" id="3.30.465.10">
    <property type="match status" value="1"/>
</dbReference>
<dbReference type="PANTHER" id="PTHR11748:SF103">
    <property type="entry name" value="GLYCOLATE OXIDASE SUBUNIT GLCE"/>
    <property type="match status" value="1"/>
</dbReference>
<dbReference type="SUPFAM" id="SSF56176">
    <property type="entry name" value="FAD-binding/transporter-associated domain-like"/>
    <property type="match status" value="1"/>
</dbReference>